<dbReference type="Pfam" id="PF11185">
    <property type="entry name" value="DUF2971"/>
    <property type="match status" value="1"/>
</dbReference>
<dbReference type="Proteomes" id="UP000305840">
    <property type="component" value="Unassembled WGS sequence"/>
</dbReference>
<sequence>MLSKPHIKFLYHYQSMTLDTASPKAIRDRAIYLEDDFVLDRYKLEPLLARKAWYSSPLQFNDPFEGEFNFDLASSKGEQFIDICSMASKENILNEKMTSHAVNVSQLPQQELVRQLELALPFISRTFKDVIKRIVGIYCMSSTPKQATMWAHYGGNHQGIALEFERNESNICGLETYEVDYFDEPPLISFSKVLNEVLGLRPQPGFERMDAIGNSELKKLLYNKTKQWEYEAEWRSHQGTPGLHDMPGKLTAIVFGTKAPSCLVKYLMAQPELKNIKFKFLVTDKNRYEFKVVDHYQYMIQGALEKNQDPDMSLFDV</sequence>
<evidence type="ECO:0000313" key="1">
    <source>
        <dbReference type="EMBL" id="TKG07571.1"/>
    </source>
</evidence>
<name>A0A4U2FTN4_9VIBR</name>
<dbReference type="RefSeq" id="WP_099165441.1">
    <property type="nucleotide sequence ID" value="NZ_JAJGZU010000048.1"/>
</dbReference>
<proteinExistence type="predicted"/>
<accession>A0A4U2FTN4</accession>
<reference evidence="1 2" key="1">
    <citation type="submission" date="2019-04" db="EMBL/GenBank/DDBJ databases">
        <title>A reverse ecology approach based on a biological definition of microbial populations.</title>
        <authorList>
            <person name="Arevalo P."/>
            <person name="Vaninsberghe D."/>
            <person name="Elsherbini J."/>
            <person name="Gore J."/>
            <person name="Polz M."/>
        </authorList>
    </citation>
    <scope>NUCLEOTIDE SEQUENCE [LARGE SCALE GENOMIC DNA]</scope>
    <source>
        <strain evidence="1 2">10N.222.48.A1</strain>
    </source>
</reference>
<dbReference type="EMBL" id="SYVO01000049">
    <property type="protein sequence ID" value="TKG07571.1"/>
    <property type="molecule type" value="Genomic_DNA"/>
</dbReference>
<evidence type="ECO:0000313" key="2">
    <source>
        <dbReference type="Proteomes" id="UP000305840"/>
    </source>
</evidence>
<protein>
    <submittedName>
        <fullName evidence="1">DUF2971 domain-containing protein</fullName>
    </submittedName>
</protein>
<comment type="caution">
    <text evidence="1">The sequence shown here is derived from an EMBL/GenBank/DDBJ whole genome shotgun (WGS) entry which is preliminary data.</text>
</comment>
<dbReference type="AlphaFoldDB" id="A0A4U2FTN4"/>
<gene>
    <name evidence="1" type="ORF">FCV91_14105</name>
</gene>
<dbReference type="InterPro" id="IPR021352">
    <property type="entry name" value="DUF2971"/>
</dbReference>
<organism evidence="1 2">
    <name type="scientific">Vibrio lentus</name>
    <dbReference type="NCBI Taxonomy" id="136468"/>
    <lineage>
        <taxon>Bacteria</taxon>
        <taxon>Pseudomonadati</taxon>
        <taxon>Pseudomonadota</taxon>
        <taxon>Gammaproteobacteria</taxon>
        <taxon>Vibrionales</taxon>
        <taxon>Vibrionaceae</taxon>
        <taxon>Vibrio</taxon>
    </lineage>
</organism>